<evidence type="ECO:0000313" key="6">
    <source>
        <dbReference type="Proteomes" id="UP000201728"/>
    </source>
</evidence>
<name>A0A222NYQ9_9GAMM</name>
<evidence type="ECO:0000313" key="5">
    <source>
        <dbReference type="EMBL" id="ASQ44730.1"/>
    </source>
</evidence>
<evidence type="ECO:0000256" key="2">
    <source>
        <dbReference type="ARBA" id="ARBA00023186"/>
    </source>
</evidence>
<dbReference type="PRINTS" id="PR00625">
    <property type="entry name" value="JDOMAIN"/>
</dbReference>
<dbReference type="InterPro" id="IPR001623">
    <property type="entry name" value="DnaJ_domain"/>
</dbReference>
<keyword evidence="3" id="KW-0472">Membrane</keyword>
<dbReference type="EMBL" id="CP016397">
    <property type="protein sequence ID" value="ASQ44730.1"/>
    <property type="molecule type" value="Genomic_DNA"/>
</dbReference>
<dbReference type="InterPro" id="IPR018253">
    <property type="entry name" value="DnaJ_domain_CS"/>
</dbReference>
<dbReference type="GO" id="GO:0036503">
    <property type="term" value="P:ERAD pathway"/>
    <property type="evidence" value="ECO:0007669"/>
    <property type="project" value="TreeGrafter"/>
</dbReference>
<dbReference type="GO" id="GO:0051087">
    <property type="term" value="F:protein-folding chaperone binding"/>
    <property type="evidence" value="ECO:0007669"/>
    <property type="project" value="TreeGrafter"/>
</dbReference>
<dbReference type="AlphaFoldDB" id="A0A222NYQ9"/>
<dbReference type="SMART" id="SM00271">
    <property type="entry name" value="DnaJ"/>
    <property type="match status" value="1"/>
</dbReference>
<dbReference type="GO" id="GO:0051787">
    <property type="term" value="F:misfolded protein binding"/>
    <property type="evidence" value="ECO:0007669"/>
    <property type="project" value="TreeGrafter"/>
</dbReference>
<evidence type="ECO:0000256" key="1">
    <source>
        <dbReference type="ARBA" id="ARBA00022490"/>
    </source>
</evidence>
<keyword evidence="6" id="KW-1185">Reference proteome</keyword>
<evidence type="ECO:0000259" key="4">
    <source>
        <dbReference type="PROSITE" id="PS50076"/>
    </source>
</evidence>
<reference evidence="5 6" key="1">
    <citation type="submission" date="2016-07" db="EMBL/GenBank/DDBJ databases">
        <authorList>
            <person name="Hassler H."/>
        </authorList>
    </citation>
    <scope>NUCLEOTIDE SEQUENCE [LARGE SCALE GENOMIC DNA]</scope>
    <source>
        <strain evidence="5 6">CDC-D5610</strain>
    </source>
</reference>
<dbReference type="Pfam" id="PF00226">
    <property type="entry name" value="DnaJ"/>
    <property type="match status" value="1"/>
</dbReference>
<sequence>MADFYALLEIDKYATQEEIKAAYKRLARLYHPDKAPGKEEEFKKISEAYETLSDPKKRRAYDRLSIANSDEYLVRYAQQKLPFYLSLEPNQHDHYSYVNRLFKLEGSDRLVIGQEIEDKDELWEKLHYVAHVIDQKIKRLSSQTRKEPQGKAKEEIDRLRCNSRKIGMISTVLLGLRYQKKYLYDLTLGIEHTEEMKAIETLIGGRERLTNYIKNDPYINASSGIFVLREGNCLTPANFSQLISCANAVSMSSALRNLAKANLLTQANIDLLMHHKKYDLEIGCGLARLKLVGILDQRLFEIVVRSGKHAKIVGSELEGLKFVGILNEENLRIVAYTIPGKSVWKPLWAMKREGVLTQAHSEALLWQGPQELCNLNHHLNQMVAHGLFLLSCDVEKGKTAMLLALELKQDLKAFYEKPTEEQIATKDAFKQSFLKKLHSKDSEMSIHRERWKVILANVAIAFTGLGLFAIGANLLIHKQGLFTQTKRERLLKAVEKSEWLNSSSFSNS</sequence>
<dbReference type="KEGG" id="lcd:clem_00820"/>
<proteinExistence type="predicted"/>
<keyword evidence="1" id="KW-0963">Cytoplasm</keyword>
<dbReference type="RefSeq" id="WP_094089865.1">
    <property type="nucleotide sequence ID" value="NZ_CP016397.1"/>
</dbReference>
<evidence type="ECO:0000256" key="3">
    <source>
        <dbReference type="SAM" id="Phobius"/>
    </source>
</evidence>
<dbReference type="InterPro" id="IPR051948">
    <property type="entry name" value="Hsp70_co-chaperone_J-domain"/>
</dbReference>
<protein>
    <submittedName>
        <fullName evidence="5">Chaperone protein DnaJ</fullName>
    </submittedName>
</protein>
<accession>A0A222NYQ9</accession>
<feature type="domain" description="J" evidence="4">
    <location>
        <begin position="3"/>
        <end position="65"/>
    </location>
</feature>
<organism evidence="5 6">
    <name type="scientific">Legionella clemsonensis</name>
    <dbReference type="NCBI Taxonomy" id="1867846"/>
    <lineage>
        <taxon>Bacteria</taxon>
        <taxon>Pseudomonadati</taxon>
        <taxon>Pseudomonadota</taxon>
        <taxon>Gammaproteobacteria</taxon>
        <taxon>Legionellales</taxon>
        <taxon>Legionellaceae</taxon>
        <taxon>Legionella</taxon>
    </lineage>
</organism>
<dbReference type="SUPFAM" id="SSF46565">
    <property type="entry name" value="Chaperone J-domain"/>
    <property type="match status" value="1"/>
</dbReference>
<dbReference type="Proteomes" id="UP000201728">
    <property type="component" value="Chromosome"/>
</dbReference>
<dbReference type="PANTHER" id="PTHR44360:SF1">
    <property type="entry name" value="DNAJ HOMOLOG SUBFAMILY B MEMBER 9"/>
    <property type="match status" value="1"/>
</dbReference>
<dbReference type="PROSITE" id="PS50076">
    <property type="entry name" value="DNAJ_2"/>
    <property type="match status" value="1"/>
</dbReference>
<feature type="transmembrane region" description="Helical" evidence="3">
    <location>
        <begin position="454"/>
        <end position="476"/>
    </location>
</feature>
<dbReference type="OrthoDB" id="5635292at2"/>
<keyword evidence="3" id="KW-1133">Transmembrane helix</keyword>
<gene>
    <name evidence="5" type="primary">dnaJ_1</name>
    <name evidence="5" type="ORF">clem_00820</name>
</gene>
<keyword evidence="3" id="KW-0812">Transmembrane</keyword>
<keyword evidence="2" id="KW-0143">Chaperone</keyword>
<dbReference type="Gene3D" id="1.10.287.110">
    <property type="entry name" value="DnaJ domain"/>
    <property type="match status" value="1"/>
</dbReference>
<dbReference type="InterPro" id="IPR036869">
    <property type="entry name" value="J_dom_sf"/>
</dbReference>
<dbReference type="PROSITE" id="PS00636">
    <property type="entry name" value="DNAJ_1"/>
    <property type="match status" value="1"/>
</dbReference>
<dbReference type="CDD" id="cd06257">
    <property type="entry name" value="DnaJ"/>
    <property type="match status" value="1"/>
</dbReference>
<dbReference type="PANTHER" id="PTHR44360">
    <property type="entry name" value="DNAJ HOMOLOG SUBFAMILY B MEMBER 9"/>
    <property type="match status" value="1"/>
</dbReference>